<gene>
    <name evidence="2" type="ORF">QBC40DRAFT_297463</name>
</gene>
<proteinExistence type="predicted"/>
<dbReference type="Pfam" id="PF20150">
    <property type="entry name" value="2EXR"/>
    <property type="match status" value="1"/>
</dbReference>
<evidence type="ECO:0000259" key="1">
    <source>
        <dbReference type="Pfam" id="PF20150"/>
    </source>
</evidence>
<dbReference type="AlphaFoldDB" id="A0AAN7AUV7"/>
<sequence length="291" mass="32511">MASFPQFSRLPAEIQWMIWELALSGPNAHFLTMNSGHHPLSQVRRIVNRYTDRQPVTDLHRFGESLSLVRLYKKDIRCGVNSLFPLFDAAEDMLVISPIHAGIFDRPRVSYPSIPLSFETVGSVGKWQQQFPLVVNDLPATGSLASATSVAIYWKSEMDDGAVCRQINWLWTGDACPNLQTIYLVDMDCPLFHHEFEAMKKNNRIMAGPWACPGGRLLAEVKRPIKVGDSVLANTSNIGACVEGNEARDLLYQLFHSTVRNFVSLSAQGMAREGRAVRPIQVRNLTVFGPA</sequence>
<dbReference type="Proteomes" id="UP001303160">
    <property type="component" value="Unassembled WGS sequence"/>
</dbReference>
<keyword evidence="3" id="KW-1185">Reference proteome</keyword>
<name>A0AAN7AUV7_9PEZI</name>
<reference evidence="2" key="1">
    <citation type="journal article" date="2023" name="Mol. Phylogenet. Evol.">
        <title>Genome-scale phylogeny and comparative genomics of the fungal order Sordariales.</title>
        <authorList>
            <person name="Hensen N."/>
            <person name="Bonometti L."/>
            <person name="Westerberg I."/>
            <person name="Brannstrom I.O."/>
            <person name="Guillou S."/>
            <person name="Cros-Aarteil S."/>
            <person name="Calhoun S."/>
            <person name="Haridas S."/>
            <person name="Kuo A."/>
            <person name="Mondo S."/>
            <person name="Pangilinan J."/>
            <person name="Riley R."/>
            <person name="LaButti K."/>
            <person name="Andreopoulos B."/>
            <person name="Lipzen A."/>
            <person name="Chen C."/>
            <person name="Yan M."/>
            <person name="Daum C."/>
            <person name="Ng V."/>
            <person name="Clum A."/>
            <person name="Steindorff A."/>
            <person name="Ohm R.A."/>
            <person name="Martin F."/>
            <person name="Silar P."/>
            <person name="Natvig D.O."/>
            <person name="Lalanne C."/>
            <person name="Gautier V."/>
            <person name="Ament-Velasquez S.L."/>
            <person name="Kruys A."/>
            <person name="Hutchinson M.I."/>
            <person name="Powell A.J."/>
            <person name="Barry K."/>
            <person name="Miller A.N."/>
            <person name="Grigoriev I.V."/>
            <person name="Debuchy R."/>
            <person name="Gladieux P."/>
            <person name="Hiltunen Thoren M."/>
            <person name="Johannesson H."/>
        </authorList>
    </citation>
    <scope>NUCLEOTIDE SEQUENCE</scope>
    <source>
        <strain evidence="2">CBS 315.58</strain>
    </source>
</reference>
<dbReference type="InterPro" id="IPR045518">
    <property type="entry name" value="2EXR"/>
</dbReference>
<evidence type="ECO:0000313" key="3">
    <source>
        <dbReference type="Proteomes" id="UP001303160"/>
    </source>
</evidence>
<protein>
    <recommendedName>
        <fullName evidence="1">2EXR domain-containing protein</fullName>
    </recommendedName>
</protein>
<feature type="domain" description="2EXR" evidence="1">
    <location>
        <begin position="4"/>
        <end position="37"/>
    </location>
</feature>
<organism evidence="2 3">
    <name type="scientific">Triangularia verruculosa</name>
    <dbReference type="NCBI Taxonomy" id="2587418"/>
    <lineage>
        <taxon>Eukaryota</taxon>
        <taxon>Fungi</taxon>
        <taxon>Dikarya</taxon>
        <taxon>Ascomycota</taxon>
        <taxon>Pezizomycotina</taxon>
        <taxon>Sordariomycetes</taxon>
        <taxon>Sordariomycetidae</taxon>
        <taxon>Sordariales</taxon>
        <taxon>Podosporaceae</taxon>
        <taxon>Triangularia</taxon>
    </lineage>
</organism>
<dbReference type="EMBL" id="MU863931">
    <property type="protein sequence ID" value="KAK4199477.1"/>
    <property type="molecule type" value="Genomic_DNA"/>
</dbReference>
<accession>A0AAN7AUV7</accession>
<comment type="caution">
    <text evidence="2">The sequence shown here is derived from an EMBL/GenBank/DDBJ whole genome shotgun (WGS) entry which is preliminary data.</text>
</comment>
<evidence type="ECO:0000313" key="2">
    <source>
        <dbReference type="EMBL" id="KAK4199477.1"/>
    </source>
</evidence>
<reference evidence="2" key="2">
    <citation type="submission" date="2023-05" db="EMBL/GenBank/DDBJ databases">
        <authorList>
            <consortium name="Lawrence Berkeley National Laboratory"/>
            <person name="Steindorff A."/>
            <person name="Hensen N."/>
            <person name="Bonometti L."/>
            <person name="Westerberg I."/>
            <person name="Brannstrom I.O."/>
            <person name="Guillou S."/>
            <person name="Cros-Aarteil S."/>
            <person name="Calhoun S."/>
            <person name="Haridas S."/>
            <person name="Kuo A."/>
            <person name="Mondo S."/>
            <person name="Pangilinan J."/>
            <person name="Riley R."/>
            <person name="Labutti K."/>
            <person name="Andreopoulos B."/>
            <person name="Lipzen A."/>
            <person name="Chen C."/>
            <person name="Yanf M."/>
            <person name="Daum C."/>
            <person name="Ng V."/>
            <person name="Clum A."/>
            <person name="Ohm R."/>
            <person name="Martin F."/>
            <person name="Silar P."/>
            <person name="Natvig D."/>
            <person name="Lalanne C."/>
            <person name="Gautier V."/>
            <person name="Ament-Velasquez S.L."/>
            <person name="Kruys A."/>
            <person name="Hutchinson M.I."/>
            <person name="Powell A.J."/>
            <person name="Barry K."/>
            <person name="Miller A.N."/>
            <person name="Grigoriev I.V."/>
            <person name="Debuchy R."/>
            <person name="Gladieux P."/>
            <person name="Thoren M.H."/>
            <person name="Johannesson H."/>
        </authorList>
    </citation>
    <scope>NUCLEOTIDE SEQUENCE</scope>
    <source>
        <strain evidence="2">CBS 315.58</strain>
    </source>
</reference>